<reference evidence="9 10" key="1">
    <citation type="submission" date="2024-01" db="EMBL/GenBank/DDBJ databases">
        <title>Complete genome sequence of Citroniella saccharovorans strain M6.X9, isolated from human fecal sample.</title>
        <authorList>
            <person name="Cheng G."/>
            <person name="Westerholm M."/>
            <person name="Schnurer A."/>
        </authorList>
    </citation>
    <scope>NUCLEOTIDE SEQUENCE [LARGE SCALE GENOMIC DNA]</scope>
    <source>
        <strain evidence="9 10">DSM 29873</strain>
    </source>
</reference>
<dbReference type="Proteomes" id="UP001357733">
    <property type="component" value="Unassembled WGS sequence"/>
</dbReference>
<feature type="binding site" evidence="7">
    <location>
        <position position="185"/>
    </location>
    <ligand>
        <name>Zn(2+)</name>
        <dbReference type="ChEBI" id="CHEBI:29105"/>
    </ligand>
</feature>
<evidence type="ECO:0000313" key="10">
    <source>
        <dbReference type="Proteomes" id="UP001357733"/>
    </source>
</evidence>
<comment type="caution">
    <text evidence="9">The sequence shown here is derived from an EMBL/GenBank/DDBJ whole genome shotgun (WGS) entry which is preliminary data.</text>
</comment>
<dbReference type="EC" id="3.5.1.25" evidence="9"/>
<proteinExistence type="inferred from homology"/>
<evidence type="ECO:0000256" key="2">
    <source>
        <dbReference type="ARBA" id="ARBA00022723"/>
    </source>
</evidence>
<keyword evidence="10" id="KW-1185">Reference proteome</keyword>
<dbReference type="AlphaFoldDB" id="A0AAW9MW71"/>
<dbReference type="NCBIfam" id="TIGR00221">
    <property type="entry name" value="nagA"/>
    <property type="match status" value="1"/>
</dbReference>
<dbReference type="InterPro" id="IPR011059">
    <property type="entry name" value="Metal-dep_hydrolase_composite"/>
</dbReference>
<dbReference type="InterPro" id="IPR006680">
    <property type="entry name" value="Amidohydro-rel"/>
</dbReference>
<keyword evidence="3 5" id="KW-0378">Hydrolase</keyword>
<name>A0AAW9MW71_9FIRM</name>
<evidence type="ECO:0000256" key="5">
    <source>
        <dbReference type="PIRNR" id="PIRNR038994"/>
    </source>
</evidence>
<evidence type="ECO:0000256" key="7">
    <source>
        <dbReference type="PIRSR" id="PIRSR038994-3"/>
    </source>
</evidence>
<evidence type="ECO:0000256" key="3">
    <source>
        <dbReference type="ARBA" id="ARBA00022801"/>
    </source>
</evidence>
<dbReference type="InterPro" id="IPR032466">
    <property type="entry name" value="Metal_Hydrolase"/>
</dbReference>
<dbReference type="SUPFAM" id="SSF51556">
    <property type="entry name" value="Metallo-dependent hydrolases"/>
    <property type="match status" value="1"/>
</dbReference>
<dbReference type="Gene3D" id="2.30.40.10">
    <property type="entry name" value="Urease, subunit C, domain 1"/>
    <property type="match status" value="1"/>
</dbReference>
<organism evidence="9 10">
    <name type="scientific">Citroniella saccharovorans</name>
    <dbReference type="NCBI Taxonomy" id="2053367"/>
    <lineage>
        <taxon>Bacteria</taxon>
        <taxon>Bacillati</taxon>
        <taxon>Bacillota</taxon>
        <taxon>Tissierellia</taxon>
        <taxon>Tissierellales</taxon>
        <taxon>Peptoniphilaceae</taxon>
        <taxon>Citroniella</taxon>
    </lineage>
</organism>
<sequence>MILEGNLILKDRIIYGKVDFSSGKIVDIKILKDREDYSDKLYIGPGLFDSHIHGLAGYDFSEDNFSIEDFSNRLLKCGVTRFLITIKTSSYDNIYKRIKYFYENREKFTGSKPLGVFLEGPFISSSYSGSQEGKYIKKPDPSFILDLYKEFGSFINKVLLAPELEGSEEFTKILKDKKINVSLGHSGSNYSDAKTCKDLGASILNHTFNAMRPYKNRDPGILGLILEDNIYPELIYDRNHVDIISAKLLTRLNPNTFLISDSIKTLFLPDGNYKFGGLDVVKKNGKSLLKNGKLAGSNLKLLDGVKNIYEDGIKSLNDAFYMASGMALKAHGFDDFLGLKKGNFADIIVFDKNFNLKKVYVEGVLKYEEN</sequence>
<evidence type="ECO:0000256" key="4">
    <source>
        <dbReference type="ARBA" id="ARBA00023277"/>
    </source>
</evidence>
<protein>
    <submittedName>
        <fullName evidence="9">N-acetylglucosamine-6-phosphate deacetylase</fullName>
        <ecNumber evidence="9">3.5.1.25</ecNumber>
    </submittedName>
</protein>
<keyword evidence="2 7" id="KW-0479">Metal-binding</keyword>
<dbReference type="PIRSF" id="PIRSF038994">
    <property type="entry name" value="NagA"/>
    <property type="match status" value="1"/>
</dbReference>
<feature type="active site" description="Proton donor/acceptor" evidence="6">
    <location>
        <position position="261"/>
    </location>
</feature>
<accession>A0AAW9MW71</accession>
<dbReference type="PANTHER" id="PTHR11113">
    <property type="entry name" value="N-ACETYLGLUCOSAMINE-6-PHOSPHATE DEACETYLASE"/>
    <property type="match status" value="1"/>
</dbReference>
<dbReference type="GO" id="GO:0008448">
    <property type="term" value="F:N-acetylglucosamine-6-phosphate deacetylase activity"/>
    <property type="evidence" value="ECO:0007669"/>
    <property type="project" value="UniProtKB-EC"/>
</dbReference>
<feature type="binding site" evidence="7">
    <location>
        <position position="206"/>
    </location>
    <ligand>
        <name>Zn(2+)</name>
        <dbReference type="ChEBI" id="CHEBI:29105"/>
    </ligand>
</feature>
<comment type="cofactor">
    <cofactor evidence="7">
        <name>a divalent metal cation</name>
        <dbReference type="ChEBI" id="CHEBI:60240"/>
    </cofactor>
    <text evidence="7">Binds 1 divalent metal cation per subunit.</text>
</comment>
<evidence type="ECO:0000313" key="9">
    <source>
        <dbReference type="EMBL" id="MEB3428735.1"/>
    </source>
</evidence>
<evidence type="ECO:0000256" key="6">
    <source>
        <dbReference type="PIRSR" id="PIRSR038994-1"/>
    </source>
</evidence>
<dbReference type="PANTHER" id="PTHR11113:SF14">
    <property type="entry name" value="N-ACETYLGLUCOSAMINE-6-PHOSPHATE DEACETYLASE"/>
    <property type="match status" value="1"/>
</dbReference>
<dbReference type="GO" id="GO:0046872">
    <property type="term" value="F:metal ion binding"/>
    <property type="evidence" value="ECO:0007669"/>
    <property type="project" value="UniProtKB-KW"/>
</dbReference>
<feature type="domain" description="Amidohydrolase-related" evidence="8">
    <location>
        <begin position="43"/>
        <end position="364"/>
    </location>
</feature>
<dbReference type="InterPro" id="IPR003764">
    <property type="entry name" value="GlcNAc_6-P_deAcase"/>
</dbReference>
<evidence type="ECO:0000259" key="8">
    <source>
        <dbReference type="Pfam" id="PF01979"/>
    </source>
</evidence>
<dbReference type="RefSeq" id="WP_324618766.1">
    <property type="nucleotide sequence ID" value="NZ_JAYKOT010000001.1"/>
</dbReference>
<gene>
    <name evidence="9" type="primary">nagA</name>
    <name evidence="9" type="ORF">VLK81_01645</name>
</gene>
<dbReference type="Gene3D" id="3.20.20.140">
    <property type="entry name" value="Metal-dependent hydrolases"/>
    <property type="match status" value="1"/>
</dbReference>
<dbReference type="EMBL" id="JAYKOT010000001">
    <property type="protein sequence ID" value="MEB3428735.1"/>
    <property type="molecule type" value="Genomic_DNA"/>
</dbReference>
<comment type="similarity">
    <text evidence="1 5">Belongs to the metallo-dependent hydrolases superfamily. NagA family.</text>
</comment>
<dbReference type="GO" id="GO:0006046">
    <property type="term" value="P:N-acetylglucosamine catabolic process"/>
    <property type="evidence" value="ECO:0007669"/>
    <property type="project" value="TreeGrafter"/>
</dbReference>
<feature type="binding site" evidence="7">
    <location>
        <position position="119"/>
    </location>
    <ligand>
        <name>Zn(2+)</name>
        <dbReference type="ChEBI" id="CHEBI:29105"/>
    </ligand>
</feature>
<dbReference type="Pfam" id="PF01979">
    <property type="entry name" value="Amidohydro_1"/>
    <property type="match status" value="1"/>
</dbReference>
<keyword evidence="4 5" id="KW-0119">Carbohydrate metabolism</keyword>
<evidence type="ECO:0000256" key="1">
    <source>
        <dbReference type="ARBA" id="ARBA00010716"/>
    </source>
</evidence>